<feature type="compositionally biased region" description="Basic and acidic residues" evidence="1">
    <location>
        <begin position="70"/>
        <end position="85"/>
    </location>
</feature>
<reference evidence="2" key="2">
    <citation type="submission" date="2020-11" db="EMBL/GenBank/DDBJ databases">
        <authorList>
            <person name="McCartney M.A."/>
            <person name="Auch B."/>
            <person name="Kono T."/>
            <person name="Mallez S."/>
            <person name="Becker A."/>
            <person name="Gohl D.M."/>
            <person name="Silverstein K.A.T."/>
            <person name="Koren S."/>
            <person name="Bechman K.B."/>
            <person name="Herman A."/>
            <person name="Abrahante J.E."/>
            <person name="Garbe J."/>
        </authorList>
    </citation>
    <scope>NUCLEOTIDE SEQUENCE</scope>
    <source>
        <strain evidence="2">Duluth1</strain>
        <tissue evidence="2">Whole animal</tissue>
    </source>
</reference>
<accession>A0A9D4LSX6</accession>
<evidence type="ECO:0000313" key="3">
    <source>
        <dbReference type="Proteomes" id="UP000828390"/>
    </source>
</evidence>
<feature type="compositionally biased region" description="Acidic residues" evidence="1">
    <location>
        <begin position="86"/>
        <end position="97"/>
    </location>
</feature>
<dbReference type="AlphaFoldDB" id="A0A9D4LSX6"/>
<reference evidence="2" key="1">
    <citation type="journal article" date="2019" name="bioRxiv">
        <title>The Genome of the Zebra Mussel, Dreissena polymorpha: A Resource for Invasive Species Research.</title>
        <authorList>
            <person name="McCartney M.A."/>
            <person name="Auch B."/>
            <person name="Kono T."/>
            <person name="Mallez S."/>
            <person name="Zhang Y."/>
            <person name="Obille A."/>
            <person name="Becker A."/>
            <person name="Abrahante J.E."/>
            <person name="Garbe J."/>
            <person name="Badalamenti J.P."/>
            <person name="Herman A."/>
            <person name="Mangelson H."/>
            <person name="Liachko I."/>
            <person name="Sullivan S."/>
            <person name="Sone E.D."/>
            <person name="Koren S."/>
            <person name="Silverstein K.A.T."/>
            <person name="Beckman K.B."/>
            <person name="Gohl D.M."/>
        </authorList>
    </citation>
    <scope>NUCLEOTIDE SEQUENCE</scope>
    <source>
        <strain evidence="2">Duluth1</strain>
        <tissue evidence="2">Whole animal</tissue>
    </source>
</reference>
<gene>
    <name evidence="2" type="ORF">DPMN_026174</name>
</gene>
<feature type="region of interest" description="Disordered" evidence="1">
    <location>
        <begin position="55"/>
        <end position="97"/>
    </location>
</feature>
<dbReference type="EMBL" id="JAIWYP010000002">
    <property type="protein sequence ID" value="KAH3863194.1"/>
    <property type="molecule type" value="Genomic_DNA"/>
</dbReference>
<protein>
    <submittedName>
        <fullName evidence="2">Uncharacterized protein</fullName>
    </submittedName>
</protein>
<evidence type="ECO:0000256" key="1">
    <source>
        <dbReference type="SAM" id="MobiDB-lite"/>
    </source>
</evidence>
<name>A0A9D4LSX6_DREPO</name>
<keyword evidence="3" id="KW-1185">Reference proteome</keyword>
<sequence>MHMLRLSRGNLNATKSKEEFGGKMTAAMLSQMDFEINDMLIDRSPDLEFAKLKPKKVEDDFSSGSDTEDELKVVKQKSGEKAHVDEVEEEPEEETES</sequence>
<comment type="caution">
    <text evidence="2">The sequence shown here is derived from an EMBL/GenBank/DDBJ whole genome shotgun (WGS) entry which is preliminary data.</text>
</comment>
<organism evidence="2 3">
    <name type="scientific">Dreissena polymorpha</name>
    <name type="common">Zebra mussel</name>
    <name type="synonym">Mytilus polymorpha</name>
    <dbReference type="NCBI Taxonomy" id="45954"/>
    <lineage>
        <taxon>Eukaryota</taxon>
        <taxon>Metazoa</taxon>
        <taxon>Spiralia</taxon>
        <taxon>Lophotrochozoa</taxon>
        <taxon>Mollusca</taxon>
        <taxon>Bivalvia</taxon>
        <taxon>Autobranchia</taxon>
        <taxon>Heteroconchia</taxon>
        <taxon>Euheterodonta</taxon>
        <taxon>Imparidentia</taxon>
        <taxon>Neoheterodontei</taxon>
        <taxon>Myida</taxon>
        <taxon>Dreissenoidea</taxon>
        <taxon>Dreissenidae</taxon>
        <taxon>Dreissena</taxon>
    </lineage>
</organism>
<proteinExistence type="predicted"/>
<evidence type="ECO:0000313" key="2">
    <source>
        <dbReference type="EMBL" id="KAH3863194.1"/>
    </source>
</evidence>
<dbReference type="Proteomes" id="UP000828390">
    <property type="component" value="Unassembled WGS sequence"/>
</dbReference>